<accession>A0A367K212</accession>
<evidence type="ECO:0000313" key="2">
    <source>
        <dbReference type="EMBL" id="RCH96195.1"/>
    </source>
</evidence>
<dbReference type="SUPFAM" id="SSF49899">
    <property type="entry name" value="Concanavalin A-like lectins/glucanases"/>
    <property type="match status" value="1"/>
</dbReference>
<dbReference type="EMBL" id="PJQM01002341">
    <property type="protein sequence ID" value="RCH96195.1"/>
    <property type="molecule type" value="Genomic_DNA"/>
</dbReference>
<dbReference type="Pfam" id="PF00622">
    <property type="entry name" value="SPRY"/>
    <property type="match status" value="1"/>
</dbReference>
<dbReference type="InterPro" id="IPR013320">
    <property type="entry name" value="ConA-like_dom_sf"/>
</dbReference>
<keyword evidence="3" id="KW-1185">Reference proteome</keyword>
<comment type="caution">
    <text evidence="2">The sequence shown here is derived from an EMBL/GenBank/DDBJ whole genome shotgun (WGS) entry which is preliminary data.</text>
</comment>
<organism evidence="2 3">
    <name type="scientific">Rhizopus stolonifer</name>
    <name type="common">Rhizopus nigricans</name>
    <dbReference type="NCBI Taxonomy" id="4846"/>
    <lineage>
        <taxon>Eukaryota</taxon>
        <taxon>Fungi</taxon>
        <taxon>Fungi incertae sedis</taxon>
        <taxon>Mucoromycota</taxon>
        <taxon>Mucoromycotina</taxon>
        <taxon>Mucoromycetes</taxon>
        <taxon>Mucorales</taxon>
        <taxon>Mucorineae</taxon>
        <taxon>Rhizopodaceae</taxon>
        <taxon>Rhizopus</taxon>
    </lineage>
</organism>
<evidence type="ECO:0000313" key="3">
    <source>
        <dbReference type="Proteomes" id="UP000253551"/>
    </source>
</evidence>
<dbReference type="InterPro" id="IPR043136">
    <property type="entry name" value="B30.2/SPRY_sf"/>
</dbReference>
<evidence type="ECO:0000259" key="1">
    <source>
        <dbReference type="PROSITE" id="PS50188"/>
    </source>
</evidence>
<dbReference type="Gene3D" id="2.60.120.920">
    <property type="match status" value="1"/>
</dbReference>
<dbReference type="STRING" id="4846.A0A367K212"/>
<protein>
    <submittedName>
        <fullName evidence="2">Protein ssh4</fullName>
    </submittedName>
</protein>
<feature type="domain" description="B30.2/SPRY" evidence="1">
    <location>
        <begin position="65"/>
        <end position="277"/>
    </location>
</feature>
<gene>
    <name evidence="2" type="primary">SSH4_6</name>
    <name evidence="2" type="ORF">CU098_008884</name>
</gene>
<dbReference type="SMART" id="SM00449">
    <property type="entry name" value="SPRY"/>
    <property type="match status" value="1"/>
</dbReference>
<reference evidence="2 3" key="1">
    <citation type="journal article" date="2018" name="G3 (Bethesda)">
        <title>Phylogenetic and Phylogenomic Definition of Rhizopus Species.</title>
        <authorList>
            <person name="Gryganskyi A.P."/>
            <person name="Golan J."/>
            <person name="Dolatabadi S."/>
            <person name="Mondo S."/>
            <person name="Robb S."/>
            <person name="Idnurm A."/>
            <person name="Muszewska A."/>
            <person name="Steczkiewicz K."/>
            <person name="Masonjones S."/>
            <person name="Liao H.L."/>
            <person name="Gajdeczka M.T."/>
            <person name="Anike F."/>
            <person name="Vuek A."/>
            <person name="Anishchenko I.M."/>
            <person name="Voigt K."/>
            <person name="de Hoog G.S."/>
            <person name="Smith M.E."/>
            <person name="Heitman J."/>
            <person name="Vilgalys R."/>
            <person name="Stajich J.E."/>
        </authorList>
    </citation>
    <scope>NUCLEOTIDE SEQUENCE [LARGE SCALE GENOMIC DNA]</scope>
    <source>
        <strain evidence="2 3">LSU 92-RS-03</strain>
    </source>
</reference>
<name>A0A367K212_RHIST</name>
<dbReference type="AlphaFoldDB" id="A0A367K212"/>
<dbReference type="InterPro" id="IPR003877">
    <property type="entry name" value="SPRY_dom"/>
</dbReference>
<dbReference type="InterPro" id="IPR001870">
    <property type="entry name" value="B30.2/SPRY"/>
</dbReference>
<dbReference type="PROSITE" id="PS50188">
    <property type="entry name" value="B302_SPRY"/>
    <property type="match status" value="1"/>
</dbReference>
<dbReference type="PANTHER" id="PTHR12864">
    <property type="entry name" value="RAN BINDING PROTEIN 9-RELATED"/>
    <property type="match status" value="1"/>
</dbReference>
<dbReference type="InterPro" id="IPR050618">
    <property type="entry name" value="Ubq-SigPath_Reg"/>
</dbReference>
<sequence length="289" mass="32649">MGSAKLAPPFLFLMSNQQFDQEPPSYDHAFQTNLDPGQVYQFGKLHDASIDSYERGEMFIQAFSQQIDTFPALEAQRISQHGFLNTIRIDTESQQNQLFQHPKGKTAFRLVRPNLIQFWPTINSPLTDLDVTAQASHPFLTLSEYQSQYNTAETHHYFEITVENVGHSDVVMAIGLATKPYPIFRMPGWNKFSVGYHSDDGHKFCDDATGGQSYGPSWKIGDTVGCGYCPETGNVFFTLNGQWLGYAFQGLKRHYYFASIGTDGPAQIKVNFGHSPFQYKVDPWAGQFI</sequence>
<dbReference type="OrthoDB" id="258495at2759"/>
<proteinExistence type="predicted"/>
<dbReference type="Proteomes" id="UP000253551">
    <property type="component" value="Unassembled WGS sequence"/>
</dbReference>